<dbReference type="RefSeq" id="XP_060330499.1">
    <property type="nucleotide sequence ID" value="XM_060469619.1"/>
</dbReference>
<gene>
    <name evidence="2" type="ORF">EV420DRAFT_1479954</name>
</gene>
<dbReference type="Proteomes" id="UP001175211">
    <property type="component" value="Unassembled WGS sequence"/>
</dbReference>
<sequence length="401" mass="45660">MWKGKMAAGAKKLGLPFGKKTSDNTASLQTTTVTVPESSYMYEKPEGSTLMSLEEESSPTEAMKYTSWVQHQEQLKESGYDQMPGAMWEAAAAAQIVQTLGVPSQQMGTASGPGESPSWLEVARQQKATDYPGTQQMEPDESMGSTLHDTIRRQSLAQIDTFQTLQSNLTPESSLTREIITIADLRSLADTATAQISPVESTSTIGGTLDTITKEENPIPLTLPRLSGAQTPYYNDDDPWDDHFHTKSPQPECRVFFVDDGPEDDTIIWWFTGAHSLAGTTDVPNPVKEELNQANHNDWPHCWELQWWVYDREDFDLIFEEYRRYFAYVWNWNQIWIDGNPYLLWYEPIFHPTDHTDRLDPWVRARIQIDRLTHAGEYANEPPFNEEGDKFVQESSTRPYC</sequence>
<dbReference type="AlphaFoldDB" id="A0AA39KBP8"/>
<evidence type="ECO:0000256" key="1">
    <source>
        <dbReference type="SAM" id="MobiDB-lite"/>
    </source>
</evidence>
<dbReference type="EMBL" id="JAUEPS010000018">
    <property type="protein sequence ID" value="KAK0458211.1"/>
    <property type="molecule type" value="Genomic_DNA"/>
</dbReference>
<evidence type="ECO:0000313" key="3">
    <source>
        <dbReference type="Proteomes" id="UP001175211"/>
    </source>
</evidence>
<reference evidence="2" key="1">
    <citation type="submission" date="2023-06" db="EMBL/GenBank/DDBJ databases">
        <authorList>
            <consortium name="Lawrence Berkeley National Laboratory"/>
            <person name="Ahrendt S."/>
            <person name="Sahu N."/>
            <person name="Indic B."/>
            <person name="Wong-Bajracharya J."/>
            <person name="Merenyi Z."/>
            <person name="Ke H.-M."/>
            <person name="Monk M."/>
            <person name="Kocsube S."/>
            <person name="Drula E."/>
            <person name="Lipzen A."/>
            <person name="Balint B."/>
            <person name="Henrissat B."/>
            <person name="Andreopoulos B."/>
            <person name="Martin F.M."/>
            <person name="Harder C.B."/>
            <person name="Rigling D."/>
            <person name="Ford K.L."/>
            <person name="Foster G.D."/>
            <person name="Pangilinan J."/>
            <person name="Papanicolaou A."/>
            <person name="Barry K."/>
            <person name="LaButti K."/>
            <person name="Viragh M."/>
            <person name="Koriabine M."/>
            <person name="Yan M."/>
            <person name="Riley R."/>
            <person name="Champramary S."/>
            <person name="Plett K.L."/>
            <person name="Tsai I.J."/>
            <person name="Slot J."/>
            <person name="Sipos G."/>
            <person name="Plett J."/>
            <person name="Nagy L.G."/>
            <person name="Grigoriev I.V."/>
        </authorList>
    </citation>
    <scope>NUCLEOTIDE SEQUENCE</scope>
    <source>
        <strain evidence="2">CCBAS 213</strain>
    </source>
</reference>
<dbReference type="GeneID" id="85353167"/>
<keyword evidence="3" id="KW-1185">Reference proteome</keyword>
<protein>
    <submittedName>
        <fullName evidence="2">Uncharacterized protein</fullName>
    </submittedName>
</protein>
<proteinExistence type="predicted"/>
<feature type="region of interest" description="Disordered" evidence="1">
    <location>
        <begin position="380"/>
        <end position="401"/>
    </location>
</feature>
<accession>A0AA39KBP8</accession>
<comment type="caution">
    <text evidence="2">The sequence shown here is derived from an EMBL/GenBank/DDBJ whole genome shotgun (WGS) entry which is preliminary data.</text>
</comment>
<evidence type="ECO:0000313" key="2">
    <source>
        <dbReference type="EMBL" id="KAK0458211.1"/>
    </source>
</evidence>
<organism evidence="2 3">
    <name type="scientific">Armillaria tabescens</name>
    <name type="common">Ringless honey mushroom</name>
    <name type="synonym">Agaricus tabescens</name>
    <dbReference type="NCBI Taxonomy" id="1929756"/>
    <lineage>
        <taxon>Eukaryota</taxon>
        <taxon>Fungi</taxon>
        <taxon>Dikarya</taxon>
        <taxon>Basidiomycota</taxon>
        <taxon>Agaricomycotina</taxon>
        <taxon>Agaricomycetes</taxon>
        <taxon>Agaricomycetidae</taxon>
        <taxon>Agaricales</taxon>
        <taxon>Marasmiineae</taxon>
        <taxon>Physalacriaceae</taxon>
        <taxon>Desarmillaria</taxon>
    </lineage>
</organism>
<name>A0AA39KBP8_ARMTA</name>